<evidence type="ECO:0000256" key="3">
    <source>
        <dbReference type="ARBA" id="ARBA00012759"/>
    </source>
</evidence>
<dbReference type="InterPro" id="IPR038765">
    <property type="entry name" value="Papain-like_cys_pep_sf"/>
</dbReference>
<dbReference type="PANTHER" id="PTHR12419:SF90">
    <property type="entry name" value="OS02G0819500 PROTEIN"/>
    <property type="match status" value="1"/>
</dbReference>
<proteinExistence type="inferred from homology"/>
<dbReference type="PANTHER" id="PTHR12419">
    <property type="entry name" value="OTU DOMAIN CONTAINING PROTEIN"/>
    <property type="match status" value="1"/>
</dbReference>
<comment type="caution">
    <text evidence="7">The sequence shown here is derived from an EMBL/GenBank/DDBJ whole genome shotgun (WGS) entry which is preliminary data.</text>
</comment>
<dbReference type="GO" id="GO:0004843">
    <property type="term" value="F:cysteine-type deubiquitinase activity"/>
    <property type="evidence" value="ECO:0007669"/>
    <property type="project" value="UniProtKB-EC"/>
</dbReference>
<dbReference type="InterPro" id="IPR050704">
    <property type="entry name" value="Peptidase_C85-like"/>
</dbReference>
<keyword evidence="4" id="KW-0833">Ubl conjugation pathway</keyword>
<feature type="domain" description="OTU" evidence="6">
    <location>
        <begin position="33"/>
        <end position="157"/>
    </location>
</feature>
<gene>
    <name evidence="7" type="ORF">Dsin_004370</name>
</gene>
<dbReference type="GO" id="GO:0016579">
    <property type="term" value="P:protein deubiquitination"/>
    <property type="evidence" value="ECO:0007669"/>
    <property type="project" value="TreeGrafter"/>
</dbReference>
<evidence type="ECO:0000256" key="4">
    <source>
        <dbReference type="ARBA" id="ARBA00022786"/>
    </source>
</evidence>
<evidence type="ECO:0000256" key="5">
    <source>
        <dbReference type="ARBA" id="ARBA00022801"/>
    </source>
</evidence>
<comment type="catalytic activity">
    <reaction evidence="1">
        <text>Thiol-dependent hydrolysis of ester, thioester, amide, peptide and isopeptide bonds formed by the C-terminal Gly of ubiquitin (a 76-residue protein attached to proteins as an intracellular targeting signal).</text>
        <dbReference type="EC" id="3.4.19.12"/>
    </reaction>
</comment>
<keyword evidence="8" id="KW-1185">Reference proteome</keyword>
<dbReference type="Proteomes" id="UP001281410">
    <property type="component" value="Unassembled WGS sequence"/>
</dbReference>
<evidence type="ECO:0000313" key="7">
    <source>
        <dbReference type="EMBL" id="KAK3232489.1"/>
    </source>
</evidence>
<dbReference type="EMBL" id="JANJYJ010000001">
    <property type="protein sequence ID" value="KAK3232489.1"/>
    <property type="molecule type" value="Genomic_DNA"/>
</dbReference>
<organism evidence="7 8">
    <name type="scientific">Dipteronia sinensis</name>
    <dbReference type="NCBI Taxonomy" id="43782"/>
    <lineage>
        <taxon>Eukaryota</taxon>
        <taxon>Viridiplantae</taxon>
        <taxon>Streptophyta</taxon>
        <taxon>Embryophyta</taxon>
        <taxon>Tracheophyta</taxon>
        <taxon>Spermatophyta</taxon>
        <taxon>Magnoliopsida</taxon>
        <taxon>eudicotyledons</taxon>
        <taxon>Gunneridae</taxon>
        <taxon>Pentapetalae</taxon>
        <taxon>rosids</taxon>
        <taxon>malvids</taxon>
        <taxon>Sapindales</taxon>
        <taxon>Sapindaceae</taxon>
        <taxon>Hippocastanoideae</taxon>
        <taxon>Acereae</taxon>
        <taxon>Dipteronia</taxon>
    </lineage>
</organism>
<dbReference type="PROSITE" id="PS50802">
    <property type="entry name" value="OTU"/>
    <property type="match status" value="1"/>
</dbReference>
<dbReference type="CDD" id="cd22751">
    <property type="entry name" value="OTU_plant_OTU9-like"/>
    <property type="match status" value="1"/>
</dbReference>
<evidence type="ECO:0000256" key="1">
    <source>
        <dbReference type="ARBA" id="ARBA00000707"/>
    </source>
</evidence>
<sequence length="180" mass="21063">MSMFPKINGELTSSDEEMSDHQRLLKRLQLYNLVENKVQGDGNCQFSALSDQLYGSPEHHNVVREQVIIQLKSHPQIYEGYVPMAYGDYLNKMSKNGEWGDHVTLQAAADKYGVRIFVITSFKDTCCIEILPNDQKPQRVLWLSFWAEVHYNSIYQGELPTLPNKKKKKWQNKKKKWWIL</sequence>
<comment type="similarity">
    <text evidence="2">Belongs to the peptidase C85 family.</text>
</comment>
<protein>
    <recommendedName>
        <fullName evidence="3">ubiquitinyl hydrolase 1</fullName>
        <ecNumber evidence="3">3.4.19.12</ecNumber>
    </recommendedName>
</protein>
<accession>A0AAE0BB82</accession>
<dbReference type="EC" id="3.4.19.12" evidence="3"/>
<dbReference type="FunFam" id="3.90.70.80:FF:000001">
    <property type="entry name" value="OTU domain-containing protein"/>
    <property type="match status" value="1"/>
</dbReference>
<name>A0AAE0BB82_9ROSI</name>
<dbReference type="SUPFAM" id="SSF54001">
    <property type="entry name" value="Cysteine proteinases"/>
    <property type="match status" value="1"/>
</dbReference>
<evidence type="ECO:0000259" key="6">
    <source>
        <dbReference type="PROSITE" id="PS50802"/>
    </source>
</evidence>
<dbReference type="InterPro" id="IPR003323">
    <property type="entry name" value="OTU_dom"/>
</dbReference>
<dbReference type="AlphaFoldDB" id="A0AAE0BB82"/>
<evidence type="ECO:0000256" key="2">
    <source>
        <dbReference type="ARBA" id="ARBA00010407"/>
    </source>
</evidence>
<reference evidence="7" key="1">
    <citation type="journal article" date="2023" name="Plant J.">
        <title>Genome sequences and population genomics provide insights into the demographic history, inbreeding, and mutation load of two 'living fossil' tree species of Dipteronia.</title>
        <authorList>
            <person name="Feng Y."/>
            <person name="Comes H.P."/>
            <person name="Chen J."/>
            <person name="Zhu S."/>
            <person name="Lu R."/>
            <person name="Zhang X."/>
            <person name="Li P."/>
            <person name="Qiu J."/>
            <person name="Olsen K.M."/>
            <person name="Qiu Y."/>
        </authorList>
    </citation>
    <scope>NUCLEOTIDE SEQUENCE</scope>
    <source>
        <strain evidence="7">NBL</strain>
    </source>
</reference>
<dbReference type="Gene3D" id="3.90.70.80">
    <property type="match status" value="1"/>
</dbReference>
<evidence type="ECO:0000313" key="8">
    <source>
        <dbReference type="Proteomes" id="UP001281410"/>
    </source>
</evidence>
<keyword evidence="5" id="KW-0378">Hydrolase</keyword>
<dbReference type="Pfam" id="PF02338">
    <property type="entry name" value="OTU"/>
    <property type="match status" value="1"/>
</dbReference>